<keyword evidence="2" id="KW-1185">Reference proteome</keyword>
<dbReference type="AlphaFoldDB" id="A0A6A5QAY1"/>
<protein>
    <submittedName>
        <fullName evidence="1">Uncharacterized protein</fullName>
    </submittedName>
</protein>
<sequence>MPSEAQLLLAPCRSQQYVVRHQAMTMEKTSFQTYPKRSCFVLNAIVLGLVFFLRHTSFDALSTTLETSCLALARYLCEANAHYSPDTSSIILPQQDVAAHRSSMAIPPSRRQTELLQPGAWLESTTMDRAVDHRRSSANEEIVSLFANESRAQVSCRTALCQSSPLQPSLLGHRASHHRMGMLCSFKDTSGSPP</sequence>
<proteinExistence type="predicted"/>
<evidence type="ECO:0000313" key="2">
    <source>
        <dbReference type="Proteomes" id="UP000800096"/>
    </source>
</evidence>
<dbReference type="EMBL" id="ML979141">
    <property type="protein sequence ID" value="KAF1911926.1"/>
    <property type="molecule type" value="Genomic_DNA"/>
</dbReference>
<gene>
    <name evidence="1" type="ORF">BDU57DRAFT_523169</name>
</gene>
<accession>A0A6A5QAY1</accession>
<reference evidence="1" key="1">
    <citation type="journal article" date="2020" name="Stud. Mycol.">
        <title>101 Dothideomycetes genomes: a test case for predicting lifestyles and emergence of pathogens.</title>
        <authorList>
            <person name="Haridas S."/>
            <person name="Albert R."/>
            <person name="Binder M."/>
            <person name="Bloem J."/>
            <person name="Labutti K."/>
            <person name="Salamov A."/>
            <person name="Andreopoulos B."/>
            <person name="Baker S."/>
            <person name="Barry K."/>
            <person name="Bills G."/>
            <person name="Bluhm B."/>
            <person name="Cannon C."/>
            <person name="Castanera R."/>
            <person name="Culley D."/>
            <person name="Daum C."/>
            <person name="Ezra D."/>
            <person name="Gonzalez J."/>
            <person name="Henrissat B."/>
            <person name="Kuo A."/>
            <person name="Liang C."/>
            <person name="Lipzen A."/>
            <person name="Lutzoni F."/>
            <person name="Magnuson J."/>
            <person name="Mondo S."/>
            <person name="Nolan M."/>
            <person name="Ohm R."/>
            <person name="Pangilinan J."/>
            <person name="Park H.-J."/>
            <person name="Ramirez L."/>
            <person name="Alfaro M."/>
            <person name="Sun H."/>
            <person name="Tritt A."/>
            <person name="Yoshinaga Y."/>
            <person name="Zwiers L.-H."/>
            <person name="Turgeon B."/>
            <person name="Goodwin S."/>
            <person name="Spatafora J."/>
            <person name="Crous P."/>
            <person name="Grigoriev I."/>
        </authorList>
    </citation>
    <scope>NUCLEOTIDE SEQUENCE</scope>
    <source>
        <strain evidence="1">HMLAC05119</strain>
    </source>
</reference>
<evidence type="ECO:0000313" key="1">
    <source>
        <dbReference type="EMBL" id="KAF1911926.1"/>
    </source>
</evidence>
<name>A0A6A5QAY1_AMPQU</name>
<dbReference type="Proteomes" id="UP000800096">
    <property type="component" value="Unassembled WGS sequence"/>
</dbReference>
<organism evidence="1 2">
    <name type="scientific">Ampelomyces quisqualis</name>
    <name type="common">Powdery mildew agent</name>
    <dbReference type="NCBI Taxonomy" id="50730"/>
    <lineage>
        <taxon>Eukaryota</taxon>
        <taxon>Fungi</taxon>
        <taxon>Dikarya</taxon>
        <taxon>Ascomycota</taxon>
        <taxon>Pezizomycotina</taxon>
        <taxon>Dothideomycetes</taxon>
        <taxon>Pleosporomycetidae</taxon>
        <taxon>Pleosporales</taxon>
        <taxon>Pleosporineae</taxon>
        <taxon>Phaeosphaeriaceae</taxon>
        <taxon>Ampelomyces</taxon>
    </lineage>
</organism>